<feature type="domain" description="Plastocyanin-like" evidence="5">
    <location>
        <begin position="210"/>
        <end position="320"/>
    </location>
</feature>
<dbReference type="InterPro" id="IPR008972">
    <property type="entry name" value="Cupredoxin"/>
</dbReference>
<dbReference type="Pfam" id="PF07732">
    <property type="entry name" value="Cu-oxidase_3"/>
    <property type="match status" value="1"/>
</dbReference>
<evidence type="ECO:0000259" key="6">
    <source>
        <dbReference type="Pfam" id="PF07732"/>
    </source>
</evidence>
<dbReference type="EMBL" id="BPVZ01000068">
    <property type="protein sequence ID" value="GKV25327.1"/>
    <property type="molecule type" value="Genomic_DNA"/>
</dbReference>
<dbReference type="InterPro" id="IPR045087">
    <property type="entry name" value="Cu-oxidase_fam"/>
</dbReference>
<evidence type="ECO:0000256" key="4">
    <source>
        <dbReference type="SAM" id="SignalP"/>
    </source>
</evidence>
<dbReference type="PANTHER" id="PTHR11709:SF237">
    <property type="entry name" value="L-ASCORBATE OXIDASE"/>
    <property type="match status" value="1"/>
</dbReference>
<dbReference type="InterPro" id="IPR011707">
    <property type="entry name" value="Cu-oxidase-like_N"/>
</dbReference>
<accession>A0AAV5KL43</accession>
<keyword evidence="2" id="KW-0479">Metal-binding</keyword>
<dbReference type="GO" id="GO:0005507">
    <property type="term" value="F:copper ion binding"/>
    <property type="evidence" value="ECO:0007669"/>
    <property type="project" value="InterPro"/>
</dbReference>
<organism evidence="7 8">
    <name type="scientific">Rubroshorea leprosula</name>
    <dbReference type="NCBI Taxonomy" id="152421"/>
    <lineage>
        <taxon>Eukaryota</taxon>
        <taxon>Viridiplantae</taxon>
        <taxon>Streptophyta</taxon>
        <taxon>Embryophyta</taxon>
        <taxon>Tracheophyta</taxon>
        <taxon>Spermatophyta</taxon>
        <taxon>Magnoliopsida</taxon>
        <taxon>eudicotyledons</taxon>
        <taxon>Gunneridae</taxon>
        <taxon>Pentapetalae</taxon>
        <taxon>rosids</taxon>
        <taxon>malvids</taxon>
        <taxon>Malvales</taxon>
        <taxon>Dipterocarpaceae</taxon>
        <taxon>Rubroshorea</taxon>
    </lineage>
</organism>
<feature type="signal peptide" evidence="4">
    <location>
        <begin position="1"/>
        <end position="24"/>
    </location>
</feature>
<protein>
    <recommendedName>
        <fullName evidence="9">L-ascorbate oxidase</fullName>
    </recommendedName>
</protein>
<feature type="chain" id="PRO_5043360719" description="L-ascorbate oxidase" evidence="4">
    <location>
        <begin position="25"/>
        <end position="350"/>
    </location>
</feature>
<reference evidence="7 8" key="1">
    <citation type="journal article" date="2021" name="Commun. Biol.">
        <title>The genome of Shorea leprosula (Dipterocarpaceae) highlights the ecological relevance of drought in aseasonal tropical rainforests.</title>
        <authorList>
            <person name="Ng K.K.S."/>
            <person name="Kobayashi M.J."/>
            <person name="Fawcett J.A."/>
            <person name="Hatakeyama M."/>
            <person name="Paape T."/>
            <person name="Ng C.H."/>
            <person name="Ang C.C."/>
            <person name="Tnah L.H."/>
            <person name="Lee C.T."/>
            <person name="Nishiyama T."/>
            <person name="Sese J."/>
            <person name="O'Brien M.J."/>
            <person name="Copetti D."/>
            <person name="Mohd Noor M.I."/>
            <person name="Ong R.C."/>
            <person name="Putra M."/>
            <person name="Sireger I.Z."/>
            <person name="Indrioko S."/>
            <person name="Kosugi Y."/>
            <person name="Izuno A."/>
            <person name="Isagi Y."/>
            <person name="Lee S.L."/>
            <person name="Shimizu K.K."/>
        </authorList>
    </citation>
    <scope>NUCLEOTIDE SEQUENCE [LARGE SCALE GENOMIC DNA]</scope>
    <source>
        <strain evidence="7">214</strain>
    </source>
</reference>
<keyword evidence="4" id="KW-0732">Signal</keyword>
<keyword evidence="8" id="KW-1185">Reference proteome</keyword>
<dbReference type="SUPFAM" id="SSF49503">
    <property type="entry name" value="Cupredoxins"/>
    <property type="match status" value="3"/>
</dbReference>
<gene>
    <name evidence="7" type="ORF">SLEP1_g34782</name>
</gene>
<dbReference type="Pfam" id="PF07731">
    <property type="entry name" value="Cu-oxidase_2"/>
    <property type="match status" value="1"/>
</dbReference>
<evidence type="ECO:0000313" key="7">
    <source>
        <dbReference type="EMBL" id="GKV25327.1"/>
    </source>
</evidence>
<dbReference type="InterPro" id="IPR011706">
    <property type="entry name" value="Cu-oxidase_C"/>
</dbReference>
<sequence>MVGPPFLVTFLFMICLIMIPLAVAETPNYTWERGTPWSDGTDGVTQCPILPGENYTYEFVVDKAGTYMYHSHYGMQREAGLYGLIIVSLPAGESEPFSYDHDHDREHDHGITLSDWYHHSAYDHATRLSSKPFEWIGEPQSLLINDRGKYNCTGIHPSVCNSSLPQCSPFALTDHMMKAVEADENFVEPFLVENLYIYSGETYSVLSVANNRNAISRTGIYKLEFGSTVDIILQNANTMKNETSETHPWHLHGHDFRVLGYGEGKFNLKTDVNKYNLVNPIMKNTVLLHPHGWTAVRFKADSPDVWLFHCHIEAHFFMGCLWCLRLEWRKVGDMPKSNLGCGKSKYLIAP</sequence>
<dbReference type="InterPro" id="IPR033138">
    <property type="entry name" value="Cu_oxidase_CS"/>
</dbReference>
<proteinExistence type="inferred from homology"/>
<evidence type="ECO:0000256" key="2">
    <source>
        <dbReference type="ARBA" id="ARBA00022723"/>
    </source>
</evidence>
<comment type="caution">
    <text evidence="7">The sequence shown here is derived from an EMBL/GenBank/DDBJ whole genome shotgun (WGS) entry which is preliminary data.</text>
</comment>
<dbReference type="AlphaFoldDB" id="A0AAV5KL43"/>
<dbReference type="PANTHER" id="PTHR11709">
    <property type="entry name" value="MULTI-COPPER OXIDASE"/>
    <property type="match status" value="1"/>
</dbReference>
<dbReference type="Proteomes" id="UP001054252">
    <property type="component" value="Unassembled WGS sequence"/>
</dbReference>
<comment type="similarity">
    <text evidence="1">Belongs to the multicopper oxidase family.</text>
</comment>
<evidence type="ECO:0008006" key="9">
    <source>
        <dbReference type="Google" id="ProtNLM"/>
    </source>
</evidence>
<dbReference type="GO" id="GO:0016491">
    <property type="term" value="F:oxidoreductase activity"/>
    <property type="evidence" value="ECO:0007669"/>
    <property type="project" value="UniProtKB-KW"/>
</dbReference>
<evidence type="ECO:0000313" key="8">
    <source>
        <dbReference type="Proteomes" id="UP001054252"/>
    </source>
</evidence>
<name>A0AAV5KL43_9ROSI</name>
<evidence type="ECO:0000259" key="5">
    <source>
        <dbReference type="Pfam" id="PF07731"/>
    </source>
</evidence>
<dbReference type="PROSITE" id="PS00079">
    <property type="entry name" value="MULTICOPPER_OXIDASE1"/>
    <property type="match status" value="1"/>
</dbReference>
<keyword evidence="3" id="KW-0560">Oxidoreductase</keyword>
<feature type="domain" description="Plastocyanin-like" evidence="6">
    <location>
        <begin position="33"/>
        <end position="88"/>
    </location>
</feature>
<dbReference type="Gene3D" id="2.60.40.420">
    <property type="entry name" value="Cupredoxins - blue copper proteins"/>
    <property type="match status" value="3"/>
</dbReference>
<evidence type="ECO:0000256" key="3">
    <source>
        <dbReference type="ARBA" id="ARBA00023002"/>
    </source>
</evidence>
<evidence type="ECO:0000256" key="1">
    <source>
        <dbReference type="ARBA" id="ARBA00010609"/>
    </source>
</evidence>